<protein>
    <submittedName>
        <fullName evidence="3">Uncharacterized protein</fullName>
    </submittedName>
</protein>
<dbReference type="AlphaFoldDB" id="A0A0C3SDF9"/>
<feature type="transmembrane region" description="Helical" evidence="1">
    <location>
        <begin position="174"/>
        <end position="199"/>
    </location>
</feature>
<keyword evidence="1" id="KW-0812">Transmembrane</keyword>
<dbReference type="HOGENOM" id="CLU_1355081_0_0_1"/>
<keyword evidence="1" id="KW-1133">Transmembrane helix</keyword>
<keyword evidence="4" id="KW-1185">Reference proteome</keyword>
<accession>A0A0C3SDF9</accession>
<evidence type="ECO:0000256" key="1">
    <source>
        <dbReference type="SAM" id="Phobius"/>
    </source>
</evidence>
<gene>
    <name evidence="3" type="ORF">PHLGIDRAFT_18542</name>
</gene>
<name>A0A0C3SDF9_PHLG1</name>
<keyword evidence="2" id="KW-0732">Signal</keyword>
<proteinExistence type="predicted"/>
<feature type="transmembrane region" description="Helical" evidence="1">
    <location>
        <begin position="111"/>
        <end position="131"/>
    </location>
</feature>
<feature type="transmembrane region" description="Helical" evidence="1">
    <location>
        <begin position="143"/>
        <end position="168"/>
    </location>
</feature>
<feature type="chain" id="PRO_5002169846" evidence="2">
    <location>
        <begin position="29"/>
        <end position="201"/>
    </location>
</feature>
<organism evidence="3 4">
    <name type="scientific">Phlebiopsis gigantea (strain 11061_1 CR5-6)</name>
    <name type="common">White-rot fungus</name>
    <name type="synonym">Peniophora gigantea</name>
    <dbReference type="NCBI Taxonomy" id="745531"/>
    <lineage>
        <taxon>Eukaryota</taxon>
        <taxon>Fungi</taxon>
        <taxon>Dikarya</taxon>
        <taxon>Basidiomycota</taxon>
        <taxon>Agaricomycotina</taxon>
        <taxon>Agaricomycetes</taxon>
        <taxon>Polyporales</taxon>
        <taxon>Phanerochaetaceae</taxon>
        <taxon>Phlebiopsis</taxon>
    </lineage>
</organism>
<dbReference type="Proteomes" id="UP000053257">
    <property type="component" value="Unassembled WGS sequence"/>
</dbReference>
<evidence type="ECO:0000313" key="4">
    <source>
        <dbReference type="Proteomes" id="UP000053257"/>
    </source>
</evidence>
<feature type="signal peptide" evidence="2">
    <location>
        <begin position="1"/>
        <end position="28"/>
    </location>
</feature>
<dbReference type="EMBL" id="KN840463">
    <property type="protein sequence ID" value="KIP09645.1"/>
    <property type="molecule type" value="Genomic_DNA"/>
</dbReference>
<keyword evidence="1" id="KW-0472">Membrane</keyword>
<sequence>MFFFKSLAVFSTLAFGALSALAAPAASAVENGLVARCDCKPVPAIFADLTADINVSLVALAHTTKDNCTEAALSPLIADIKTKVAVAIGDIKLLGGQPIDVVLGVGVDVNVLAKIVADLVISVFAAIRVVLSVCLSVNLSVVLALVASLGEVIGALVIAVVNVCGGLVAGLDVAILGLIGAVLDVIVRLHISLFAVIGVQL</sequence>
<reference evidence="3 4" key="1">
    <citation type="journal article" date="2014" name="PLoS Genet.">
        <title>Analysis of the Phlebiopsis gigantea genome, transcriptome and secretome provides insight into its pioneer colonization strategies of wood.</title>
        <authorList>
            <person name="Hori C."/>
            <person name="Ishida T."/>
            <person name="Igarashi K."/>
            <person name="Samejima M."/>
            <person name="Suzuki H."/>
            <person name="Master E."/>
            <person name="Ferreira P."/>
            <person name="Ruiz-Duenas F.J."/>
            <person name="Held B."/>
            <person name="Canessa P."/>
            <person name="Larrondo L.F."/>
            <person name="Schmoll M."/>
            <person name="Druzhinina I.S."/>
            <person name="Kubicek C.P."/>
            <person name="Gaskell J.A."/>
            <person name="Kersten P."/>
            <person name="St John F."/>
            <person name="Glasner J."/>
            <person name="Sabat G."/>
            <person name="Splinter BonDurant S."/>
            <person name="Syed K."/>
            <person name="Yadav J."/>
            <person name="Mgbeahuruike A.C."/>
            <person name="Kovalchuk A."/>
            <person name="Asiegbu F.O."/>
            <person name="Lackner G."/>
            <person name="Hoffmeister D."/>
            <person name="Rencoret J."/>
            <person name="Gutierrez A."/>
            <person name="Sun H."/>
            <person name="Lindquist E."/>
            <person name="Barry K."/>
            <person name="Riley R."/>
            <person name="Grigoriev I.V."/>
            <person name="Henrissat B."/>
            <person name="Kues U."/>
            <person name="Berka R.M."/>
            <person name="Martinez A.T."/>
            <person name="Covert S.F."/>
            <person name="Blanchette R.A."/>
            <person name="Cullen D."/>
        </authorList>
    </citation>
    <scope>NUCLEOTIDE SEQUENCE [LARGE SCALE GENOMIC DNA]</scope>
    <source>
        <strain evidence="3 4">11061_1 CR5-6</strain>
    </source>
</reference>
<evidence type="ECO:0000256" key="2">
    <source>
        <dbReference type="SAM" id="SignalP"/>
    </source>
</evidence>
<evidence type="ECO:0000313" key="3">
    <source>
        <dbReference type="EMBL" id="KIP09645.1"/>
    </source>
</evidence>
<dbReference type="OrthoDB" id="3265564at2759"/>